<keyword evidence="4" id="KW-1185">Reference proteome</keyword>
<dbReference type="PROSITE" id="PS50041">
    <property type="entry name" value="C_TYPE_LECTIN_2"/>
    <property type="match status" value="1"/>
</dbReference>
<dbReference type="InterPro" id="IPR050111">
    <property type="entry name" value="C-type_lectin/snaclec_domain"/>
</dbReference>
<feature type="chain" id="PRO_5042148100" description="C-type lectin domain-containing protein" evidence="1">
    <location>
        <begin position="24"/>
        <end position="219"/>
    </location>
</feature>
<proteinExistence type="predicted"/>
<evidence type="ECO:0000313" key="3">
    <source>
        <dbReference type="EMBL" id="KAK2192513.1"/>
    </source>
</evidence>
<feature type="signal peptide" evidence="1">
    <location>
        <begin position="1"/>
        <end position="23"/>
    </location>
</feature>
<dbReference type="Pfam" id="PF00059">
    <property type="entry name" value="Lectin_C"/>
    <property type="match status" value="1"/>
</dbReference>
<dbReference type="InterPro" id="IPR001304">
    <property type="entry name" value="C-type_lectin-like"/>
</dbReference>
<keyword evidence="1" id="KW-0732">Signal</keyword>
<dbReference type="CDD" id="cd00037">
    <property type="entry name" value="CLECT"/>
    <property type="match status" value="1"/>
</dbReference>
<dbReference type="Gene3D" id="3.10.100.10">
    <property type="entry name" value="Mannose-Binding Protein A, subunit A"/>
    <property type="match status" value="1"/>
</dbReference>
<dbReference type="SUPFAM" id="SSF56436">
    <property type="entry name" value="C-type lectin-like"/>
    <property type="match status" value="1"/>
</dbReference>
<dbReference type="InterPro" id="IPR016186">
    <property type="entry name" value="C-type_lectin-like/link_sf"/>
</dbReference>
<organism evidence="3 4">
    <name type="scientific">Ridgeia piscesae</name>
    <name type="common">Tubeworm</name>
    <dbReference type="NCBI Taxonomy" id="27915"/>
    <lineage>
        <taxon>Eukaryota</taxon>
        <taxon>Metazoa</taxon>
        <taxon>Spiralia</taxon>
        <taxon>Lophotrochozoa</taxon>
        <taxon>Annelida</taxon>
        <taxon>Polychaeta</taxon>
        <taxon>Sedentaria</taxon>
        <taxon>Canalipalpata</taxon>
        <taxon>Sabellida</taxon>
        <taxon>Siboglinidae</taxon>
        <taxon>Ridgeia</taxon>
    </lineage>
</organism>
<dbReference type="AlphaFoldDB" id="A0AAD9PD40"/>
<evidence type="ECO:0000259" key="2">
    <source>
        <dbReference type="PROSITE" id="PS50041"/>
    </source>
</evidence>
<dbReference type="EMBL" id="JAODUO010000028">
    <property type="protein sequence ID" value="KAK2192513.1"/>
    <property type="molecule type" value="Genomic_DNA"/>
</dbReference>
<feature type="domain" description="C-type lectin" evidence="2">
    <location>
        <begin position="96"/>
        <end position="216"/>
    </location>
</feature>
<dbReference type="InterPro" id="IPR016187">
    <property type="entry name" value="CTDL_fold"/>
</dbReference>
<name>A0AAD9PD40_RIDPI</name>
<accession>A0AAD9PD40</accession>
<dbReference type="PANTHER" id="PTHR22803">
    <property type="entry name" value="MANNOSE, PHOSPHOLIPASE, LECTIN RECEPTOR RELATED"/>
    <property type="match status" value="1"/>
</dbReference>
<gene>
    <name evidence="3" type="ORF">NP493_28g01012</name>
</gene>
<dbReference type="Proteomes" id="UP001209878">
    <property type="component" value="Unassembled WGS sequence"/>
</dbReference>
<reference evidence="3" key="1">
    <citation type="journal article" date="2023" name="Mol. Biol. Evol.">
        <title>Third-Generation Sequencing Reveals the Adaptive Role of the Epigenome in Three Deep-Sea Polychaetes.</title>
        <authorList>
            <person name="Perez M."/>
            <person name="Aroh O."/>
            <person name="Sun Y."/>
            <person name="Lan Y."/>
            <person name="Juniper S.K."/>
            <person name="Young C.R."/>
            <person name="Angers B."/>
            <person name="Qian P.Y."/>
        </authorList>
    </citation>
    <scope>NUCLEOTIDE SEQUENCE</scope>
    <source>
        <strain evidence="3">R07B-5</strain>
    </source>
</reference>
<comment type="caution">
    <text evidence="3">The sequence shown here is derived from an EMBL/GenBank/DDBJ whole genome shotgun (WGS) entry which is preliminary data.</text>
</comment>
<evidence type="ECO:0000256" key="1">
    <source>
        <dbReference type="SAM" id="SignalP"/>
    </source>
</evidence>
<sequence>MKTPYLVIGLAACLSLLAESAQTRPSGSNQTLEQRLVKLERRVMKQQRRLLRTSRLAAQLSKKLASVDAALGLFSDEKPCPDGTPGFFHAPDFSSCYHLEQSLVLTNWTDALKLCKILSPTSHLVSIETKDEQQFLRAKWFNGIGGVATYARFWTSGQMVSGQWTWQATGKKMAYENWIPLVTHDDERYDCAAVYSNEAYAWGGAACWAPHMVTCEINL</sequence>
<evidence type="ECO:0000313" key="4">
    <source>
        <dbReference type="Proteomes" id="UP001209878"/>
    </source>
</evidence>
<protein>
    <recommendedName>
        <fullName evidence="2">C-type lectin domain-containing protein</fullName>
    </recommendedName>
</protein>
<dbReference type="SMART" id="SM00034">
    <property type="entry name" value="CLECT"/>
    <property type="match status" value="1"/>
</dbReference>